<comment type="similarity">
    <text evidence="1">Belongs to the plant LTP family.</text>
</comment>
<dbReference type="PANTHER" id="PTHR33044">
    <property type="entry name" value="BIFUNCTIONAL INHIBITOR/LIPID-TRANSFER PROTEIN/SEED STORAGE 2S ALBUMIN SUPERFAMILY PROTEIN-RELATED"/>
    <property type="match status" value="1"/>
</dbReference>
<dbReference type="Pfam" id="PF14368">
    <property type="entry name" value="LTP_2"/>
    <property type="match status" value="1"/>
</dbReference>
<keyword evidence="6" id="KW-1133">Transmembrane helix</keyword>
<evidence type="ECO:0000256" key="5">
    <source>
        <dbReference type="SAM" id="MobiDB-lite"/>
    </source>
</evidence>
<feature type="non-terminal residue" evidence="8">
    <location>
        <position position="1"/>
    </location>
</feature>
<evidence type="ECO:0000256" key="4">
    <source>
        <dbReference type="ARBA" id="ARBA00023180"/>
    </source>
</evidence>
<dbReference type="SUPFAM" id="SSF47699">
    <property type="entry name" value="Bifunctional inhibitor/lipid-transfer protein/seed storage 2S albumin"/>
    <property type="match status" value="1"/>
</dbReference>
<evidence type="ECO:0000313" key="8">
    <source>
        <dbReference type="EMBL" id="PWZ57609.1"/>
    </source>
</evidence>
<dbReference type="InterPro" id="IPR036312">
    <property type="entry name" value="Bifun_inhib/LTP/seed_sf"/>
</dbReference>
<keyword evidence="6" id="KW-0472">Membrane</keyword>
<feature type="region of interest" description="Disordered" evidence="5">
    <location>
        <begin position="1"/>
        <end position="35"/>
    </location>
</feature>
<feature type="domain" description="Bifunctional inhibitor/plant lipid transfer protein/seed storage helical" evidence="7">
    <location>
        <begin position="86"/>
        <end position="162"/>
    </location>
</feature>
<dbReference type="SMART" id="SM00499">
    <property type="entry name" value="AAI"/>
    <property type="match status" value="1"/>
</dbReference>
<dbReference type="AlphaFoldDB" id="A0A317YGA7"/>
<reference evidence="8" key="1">
    <citation type="journal article" date="2018" name="Nat. Genet.">
        <title>Extensive intraspecific gene order and gene structural variations between Mo17 and other maize genomes.</title>
        <authorList>
            <person name="Sun S."/>
            <person name="Zhou Y."/>
            <person name="Chen J."/>
            <person name="Shi J."/>
            <person name="Zhao H."/>
            <person name="Zhao H."/>
            <person name="Song W."/>
            <person name="Zhang M."/>
            <person name="Cui Y."/>
            <person name="Dong X."/>
            <person name="Liu H."/>
            <person name="Ma X."/>
            <person name="Jiao Y."/>
            <person name="Wang B."/>
            <person name="Wei X."/>
            <person name="Stein J.C."/>
            <person name="Glaubitz J.C."/>
            <person name="Lu F."/>
            <person name="Yu G."/>
            <person name="Liang C."/>
            <person name="Fengler K."/>
            <person name="Li B."/>
            <person name="Rafalski A."/>
            <person name="Schnable P.S."/>
            <person name="Ware D.H."/>
            <person name="Buckler E.S."/>
            <person name="Lai J."/>
        </authorList>
    </citation>
    <scope>NUCLEOTIDE SEQUENCE [LARGE SCALE GENOMIC DNA]</scope>
    <source>
        <tissue evidence="8">Seedling</tissue>
    </source>
</reference>
<keyword evidence="6" id="KW-0812">Transmembrane</keyword>
<feature type="transmembrane region" description="Helical" evidence="6">
    <location>
        <begin position="39"/>
        <end position="63"/>
    </location>
</feature>
<dbReference type="ExpressionAtlas" id="A0A317YGA7">
    <property type="expression patterns" value="baseline and differential"/>
</dbReference>
<comment type="caution">
    <text evidence="8">The sequence shown here is derived from an EMBL/GenBank/DDBJ whole genome shotgun (WGS) entry which is preliminary data.</text>
</comment>
<proteinExistence type="inferred from homology"/>
<dbReference type="InterPro" id="IPR016140">
    <property type="entry name" value="Bifunc_inhib/LTP/seed_store"/>
</dbReference>
<organism evidence="8">
    <name type="scientific">Zea mays</name>
    <name type="common">Maize</name>
    <dbReference type="NCBI Taxonomy" id="4577"/>
    <lineage>
        <taxon>Eukaryota</taxon>
        <taxon>Viridiplantae</taxon>
        <taxon>Streptophyta</taxon>
        <taxon>Embryophyta</taxon>
        <taxon>Tracheophyta</taxon>
        <taxon>Spermatophyta</taxon>
        <taxon>Magnoliopsida</taxon>
        <taxon>Liliopsida</taxon>
        <taxon>Poales</taxon>
        <taxon>Poaceae</taxon>
        <taxon>PACMAD clade</taxon>
        <taxon>Panicoideae</taxon>
        <taxon>Andropogonodae</taxon>
        <taxon>Andropogoneae</taxon>
        <taxon>Tripsacinae</taxon>
        <taxon>Zea</taxon>
    </lineage>
</organism>
<accession>A0A317YGA7</accession>
<dbReference type="EMBL" id="NCVQ01000001">
    <property type="protein sequence ID" value="PWZ57609.1"/>
    <property type="molecule type" value="Genomic_DNA"/>
</dbReference>
<evidence type="ECO:0000256" key="6">
    <source>
        <dbReference type="SAM" id="Phobius"/>
    </source>
</evidence>
<evidence type="ECO:0000256" key="3">
    <source>
        <dbReference type="ARBA" id="ARBA00023157"/>
    </source>
</evidence>
<gene>
    <name evidence="8" type="ORF">Zm00014a_027520</name>
</gene>
<keyword evidence="3" id="KW-1015">Disulfide bond</keyword>
<protein>
    <recommendedName>
        <fullName evidence="7">Bifunctional inhibitor/plant lipid transfer protein/seed storage helical domain-containing protein</fullName>
    </recommendedName>
</protein>
<name>A0A317YGA7_MAIZE</name>
<keyword evidence="4" id="KW-0325">Glycoprotein</keyword>
<evidence type="ECO:0000256" key="1">
    <source>
        <dbReference type="ARBA" id="ARBA00009748"/>
    </source>
</evidence>
<dbReference type="Proteomes" id="UP000251960">
    <property type="component" value="Chromosome 1"/>
</dbReference>
<dbReference type="Gene3D" id="1.10.110.10">
    <property type="entry name" value="Plant lipid-transfer and hydrophobic proteins"/>
    <property type="match status" value="1"/>
</dbReference>
<evidence type="ECO:0000259" key="7">
    <source>
        <dbReference type="SMART" id="SM00499"/>
    </source>
</evidence>
<keyword evidence="2" id="KW-0732">Signal</keyword>
<dbReference type="CDD" id="cd00010">
    <property type="entry name" value="AAI_LTSS"/>
    <property type="match status" value="1"/>
</dbReference>
<sequence>TLSSDLPIPSPHVKQSTDHSLLRKAGIPRSSDGDGDGDAMALLTAPPAALVVLAVAAALLALLPRGSAQISAPPAGAPAPSSSLDCAGALLNLTPCLTYVERRSALTRPEKGCCGALAAVVGGDDAACLCALLAGNGVRVDTVRALALPTICRVDAPPPRLCAALGMPVAEPPGGAAADAPMDSGTVRRAVDHTGNGGRERRSGGLETAVHGGCSLARLSRRRRRHPLNATAVTLVDGTALSAPRTVELPRICTGVNVHTRSAGDGINSGVPSMPSTSVPSCCENAFG</sequence>
<evidence type="ECO:0000256" key="2">
    <source>
        <dbReference type="ARBA" id="ARBA00022729"/>
    </source>
</evidence>
<dbReference type="InterPro" id="IPR043325">
    <property type="entry name" value="LTSS"/>
</dbReference>